<reference evidence="2 3" key="1">
    <citation type="submission" date="2018-01" db="EMBL/GenBank/DDBJ databases">
        <authorList>
            <person name="Gaut B.S."/>
            <person name="Morton B.R."/>
            <person name="Clegg M.T."/>
            <person name="Duvall M.R."/>
        </authorList>
    </citation>
    <scope>NUCLEOTIDE SEQUENCE [LARGE SCALE GENOMIC DNA]</scope>
    <source>
        <strain evidence="2">Cupriavidus taiwanensis STM 8555</strain>
        <plasmid evidence="2">I</plasmid>
        <plasmid evidence="3">Plasmid cbm2613_p</plasmid>
    </source>
</reference>
<dbReference type="EMBL" id="LT976981">
    <property type="protein sequence ID" value="SOZ74392.1"/>
    <property type="molecule type" value="Genomic_DNA"/>
</dbReference>
<dbReference type="EMBL" id="LT984809">
    <property type="protein sequence ID" value="SPD48858.1"/>
    <property type="molecule type" value="Genomic_DNA"/>
</dbReference>
<accession>A0A375EBA1</accession>
<evidence type="ECO:0000313" key="3">
    <source>
        <dbReference type="Proteomes" id="UP000256952"/>
    </source>
</evidence>
<geneLocation type="plasmid" evidence="3">
    <name>cbm2613_p</name>
</geneLocation>
<sequence length="146" mass="16519">MAGGALSQRCTRMLFSGPDCEAGQLAPTFDAAFGARAEPAALFYRATFQSKDGMHTLQVWRDDQTRLRRKTDRAIDTYVARIAANSLEYQMTVVDYSKRITTRINCINLVRLGHISDWFYLAHGLRHPIGRYELALTRAPAGSRRH</sequence>
<geneLocation type="plasmid" evidence="2">
    <name>I</name>
</geneLocation>
<dbReference type="RefSeq" id="WP_159373687.1">
    <property type="nucleotide sequence ID" value="NZ_LT984809.1"/>
</dbReference>
<organism evidence="1 3">
    <name type="scientific">Cupriavidus taiwanensis</name>
    <dbReference type="NCBI Taxonomy" id="164546"/>
    <lineage>
        <taxon>Bacteria</taxon>
        <taxon>Pseudomonadati</taxon>
        <taxon>Pseudomonadota</taxon>
        <taxon>Betaproteobacteria</taxon>
        <taxon>Burkholderiales</taxon>
        <taxon>Burkholderiaceae</taxon>
        <taxon>Cupriavidus</taxon>
    </lineage>
</organism>
<evidence type="ECO:0000313" key="2">
    <source>
        <dbReference type="EMBL" id="SPD48858.1"/>
    </source>
</evidence>
<protein>
    <submittedName>
        <fullName evidence="1">Uncharacterized protein</fullName>
    </submittedName>
</protein>
<geneLocation type="plasmid" evidence="1">
    <name>CBM2613_p</name>
</geneLocation>
<evidence type="ECO:0000313" key="1">
    <source>
        <dbReference type="EMBL" id="SOZ74392.1"/>
    </source>
</evidence>
<proteinExistence type="predicted"/>
<keyword evidence="1" id="KW-0614">Plasmid</keyword>
<dbReference type="Proteomes" id="UP000256952">
    <property type="component" value="Plasmid CBM2613_p"/>
</dbReference>
<reference evidence="1" key="2">
    <citation type="submission" date="2018-01" db="EMBL/GenBank/DDBJ databases">
        <authorList>
            <person name="Clerissi C."/>
        </authorList>
    </citation>
    <scope>NUCLEOTIDE SEQUENCE</scope>
    <source>
        <strain evidence="1">Cupriavidus taiwanensis STM 8556</strain>
        <plasmid evidence="1">CBM2613_p</plasmid>
    </source>
</reference>
<dbReference type="AlphaFoldDB" id="A0A375EBA1"/>
<gene>
    <name evidence="2" type="ORF">CBM2612_P0203</name>
    <name evidence="1" type="ORF">CBM2613_P10038</name>
</gene>
<name>A0A375EBA1_9BURK</name>